<dbReference type="GO" id="GO:0043190">
    <property type="term" value="C:ATP-binding cassette (ABC) transporter complex"/>
    <property type="evidence" value="ECO:0007669"/>
    <property type="project" value="InterPro"/>
</dbReference>
<keyword evidence="4 7" id="KW-0812">Transmembrane</keyword>
<dbReference type="InterPro" id="IPR003339">
    <property type="entry name" value="ABC/ECF_trnsptr_transmembrane"/>
</dbReference>
<comment type="subcellular location">
    <subcellularLocation>
        <location evidence="1">Cell membrane</location>
        <topology evidence="1">Multi-pass membrane protein</topology>
    </subcellularLocation>
</comment>
<dbReference type="InterPro" id="IPR012809">
    <property type="entry name" value="ECF_CbiQ"/>
</dbReference>
<dbReference type="Pfam" id="PF02361">
    <property type="entry name" value="CbiQ"/>
    <property type="match status" value="1"/>
</dbReference>
<dbReference type="InterPro" id="IPR052770">
    <property type="entry name" value="Cobalt_transport_CbiQ"/>
</dbReference>
<dbReference type="EMBL" id="PIUM01000007">
    <property type="protein sequence ID" value="PKU24924.1"/>
    <property type="molecule type" value="Genomic_DNA"/>
</dbReference>
<keyword evidence="3" id="KW-1003">Cell membrane</keyword>
<comment type="similarity">
    <text evidence="2">Belongs to the CbiQ family.</text>
</comment>
<evidence type="ECO:0000256" key="5">
    <source>
        <dbReference type="ARBA" id="ARBA00022989"/>
    </source>
</evidence>
<name>A0A2N3PWY6_9PROT</name>
<keyword evidence="5 7" id="KW-1133">Transmembrane helix</keyword>
<evidence type="ECO:0000256" key="6">
    <source>
        <dbReference type="ARBA" id="ARBA00023136"/>
    </source>
</evidence>
<evidence type="ECO:0000256" key="1">
    <source>
        <dbReference type="ARBA" id="ARBA00004651"/>
    </source>
</evidence>
<evidence type="ECO:0000256" key="4">
    <source>
        <dbReference type="ARBA" id="ARBA00022692"/>
    </source>
</evidence>
<dbReference type="RefSeq" id="WP_101250184.1">
    <property type="nucleotide sequence ID" value="NZ_PIUM01000007.1"/>
</dbReference>
<dbReference type="PANTHER" id="PTHR43723:SF1">
    <property type="entry name" value="COBALT TRANSPORT PROTEIN CBIQ"/>
    <property type="match status" value="1"/>
</dbReference>
<dbReference type="Proteomes" id="UP000233293">
    <property type="component" value="Unassembled WGS sequence"/>
</dbReference>
<feature type="transmembrane region" description="Helical" evidence="7">
    <location>
        <begin position="62"/>
        <end position="83"/>
    </location>
</feature>
<evidence type="ECO:0000256" key="2">
    <source>
        <dbReference type="ARBA" id="ARBA00008564"/>
    </source>
</evidence>
<evidence type="ECO:0000313" key="8">
    <source>
        <dbReference type="EMBL" id="PKU24924.1"/>
    </source>
</evidence>
<reference evidence="9" key="1">
    <citation type="submission" date="2017-12" db="EMBL/GenBank/DDBJ databases">
        <title>Draft genome sequence of Telmatospirillum siberiense 26-4b1T, an acidotolerant peatland alphaproteobacterium potentially involved in sulfur cycling.</title>
        <authorList>
            <person name="Hausmann B."/>
            <person name="Pjevac P."/>
            <person name="Schreck K."/>
            <person name="Herbold C.W."/>
            <person name="Daims H."/>
            <person name="Wagner M."/>
            <person name="Pester M."/>
            <person name="Loy A."/>
        </authorList>
    </citation>
    <scope>NUCLEOTIDE SEQUENCE [LARGE SCALE GENOMIC DNA]</scope>
    <source>
        <strain evidence="9">26-4b1</strain>
    </source>
</reference>
<dbReference type="OrthoDB" id="7688456at2"/>
<organism evidence="8 9">
    <name type="scientific">Telmatospirillum siberiense</name>
    <dbReference type="NCBI Taxonomy" id="382514"/>
    <lineage>
        <taxon>Bacteria</taxon>
        <taxon>Pseudomonadati</taxon>
        <taxon>Pseudomonadota</taxon>
        <taxon>Alphaproteobacteria</taxon>
        <taxon>Rhodospirillales</taxon>
        <taxon>Rhodospirillaceae</taxon>
        <taxon>Telmatospirillum</taxon>
    </lineage>
</organism>
<feature type="transmembrane region" description="Helical" evidence="7">
    <location>
        <begin position="103"/>
        <end position="123"/>
    </location>
</feature>
<proteinExistence type="inferred from homology"/>
<protein>
    <submittedName>
        <fullName evidence="8">Cobalt ECF transporter T component CbiQ</fullName>
    </submittedName>
</protein>
<comment type="caution">
    <text evidence="8">The sequence shown here is derived from an EMBL/GenBank/DDBJ whole genome shotgun (WGS) entry which is preliminary data.</text>
</comment>
<dbReference type="GO" id="GO:0006824">
    <property type="term" value="P:cobalt ion transport"/>
    <property type="evidence" value="ECO:0007669"/>
    <property type="project" value="InterPro"/>
</dbReference>
<evidence type="ECO:0000313" key="9">
    <source>
        <dbReference type="Proteomes" id="UP000233293"/>
    </source>
</evidence>
<accession>A0A2N3PWY6</accession>
<sequence>MSPVDRIAHLNRWRFRPLSEKALLTFGMLLLDISLPPWPTAVLVAVVMVLATLVGARVPARVWLACVAGPTGFLLAGTLSVLLQVDGHGIGLAPGGLSAAAGLAARSEAGLACLLFLALTTPASDLMTGLRRLGLPAEIVEMALLTYRFVFLLADTAATMNAAQAARLGHIGLRRRLRCLGVLIANLLPRALDRARRLEVGLAARGWNGEMRVLSRRTPSSIPTLAGILILETAMLITGLLVQ</sequence>
<keyword evidence="6 7" id="KW-0472">Membrane</keyword>
<feature type="transmembrane region" description="Helical" evidence="7">
    <location>
        <begin position="222"/>
        <end position="242"/>
    </location>
</feature>
<dbReference type="PANTHER" id="PTHR43723">
    <property type="entry name" value="COBALT TRANSPORT PROTEIN CBIQ"/>
    <property type="match status" value="1"/>
</dbReference>
<gene>
    <name evidence="8" type="primary">cbiQ</name>
    <name evidence="8" type="ORF">CWS72_08575</name>
</gene>
<dbReference type="NCBIfam" id="TIGR02454">
    <property type="entry name" value="ECF_T_CbiQ"/>
    <property type="match status" value="1"/>
</dbReference>
<feature type="transmembrane region" description="Helical" evidence="7">
    <location>
        <begin position="38"/>
        <end position="55"/>
    </location>
</feature>
<evidence type="ECO:0000256" key="3">
    <source>
        <dbReference type="ARBA" id="ARBA00022475"/>
    </source>
</evidence>
<evidence type="ECO:0000256" key="7">
    <source>
        <dbReference type="SAM" id="Phobius"/>
    </source>
</evidence>
<dbReference type="CDD" id="cd16914">
    <property type="entry name" value="EcfT"/>
    <property type="match status" value="1"/>
</dbReference>
<keyword evidence="9" id="KW-1185">Reference proteome</keyword>
<dbReference type="AlphaFoldDB" id="A0A2N3PWY6"/>